<accession>A0ABW1C8S2</accession>
<evidence type="ECO:0000313" key="2">
    <source>
        <dbReference type="EMBL" id="MFC5821355.1"/>
    </source>
</evidence>
<feature type="region of interest" description="Disordered" evidence="1">
    <location>
        <begin position="1"/>
        <end position="30"/>
    </location>
</feature>
<reference evidence="3" key="1">
    <citation type="journal article" date="2019" name="Int. J. Syst. Evol. Microbiol.">
        <title>The Global Catalogue of Microorganisms (GCM) 10K type strain sequencing project: providing services to taxonomists for standard genome sequencing and annotation.</title>
        <authorList>
            <consortium name="The Broad Institute Genomics Platform"/>
            <consortium name="The Broad Institute Genome Sequencing Center for Infectious Disease"/>
            <person name="Wu L."/>
            <person name="Ma J."/>
        </authorList>
    </citation>
    <scope>NUCLEOTIDE SEQUENCE [LARGE SCALE GENOMIC DNA]</scope>
    <source>
        <strain evidence="3">CGMCC 4.7106</strain>
    </source>
</reference>
<sequence>MHRVGGDELGLPDDPVEGGMLGGEPEVSAEAQPLTLGTAVALRGRFGHRVPDPAVQIGDQFVEDLLLALEVNVEGAL</sequence>
<proteinExistence type="predicted"/>
<dbReference type="EMBL" id="JBHSNW010000033">
    <property type="protein sequence ID" value="MFC5821355.1"/>
    <property type="molecule type" value="Genomic_DNA"/>
</dbReference>
<dbReference type="RefSeq" id="WP_219549623.1">
    <property type="nucleotide sequence ID" value="NZ_JAHKRN010000049.1"/>
</dbReference>
<evidence type="ECO:0000313" key="3">
    <source>
        <dbReference type="Proteomes" id="UP001596096"/>
    </source>
</evidence>
<comment type="caution">
    <text evidence="2">The sequence shown here is derived from an EMBL/GenBank/DDBJ whole genome shotgun (WGS) entry which is preliminary data.</text>
</comment>
<evidence type="ECO:0000256" key="1">
    <source>
        <dbReference type="SAM" id="MobiDB-lite"/>
    </source>
</evidence>
<dbReference type="Proteomes" id="UP001596096">
    <property type="component" value="Unassembled WGS sequence"/>
</dbReference>
<protein>
    <submittedName>
        <fullName evidence="2">Uncharacterized protein</fullName>
    </submittedName>
</protein>
<organism evidence="2 3">
    <name type="scientific">Nonomuraea harbinensis</name>
    <dbReference type="NCBI Taxonomy" id="1286938"/>
    <lineage>
        <taxon>Bacteria</taxon>
        <taxon>Bacillati</taxon>
        <taxon>Actinomycetota</taxon>
        <taxon>Actinomycetes</taxon>
        <taxon>Streptosporangiales</taxon>
        <taxon>Streptosporangiaceae</taxon>
        <taxon>Nonomuraea</taxon>
    </lineage>
</organism>
<name>A0ABW1C8S2_9ACTN</name>
<keyword evidence="3" id="KW-1185">Reference proteome</keyword>
<gene>
    <name evidence="2" type="ORF">ACFPUY_40250</name>
</gene>